<organism evidence="2">
    <name type="scientific">Solanum chilense</name>
    <name type="common">Tomato</name>
    <name type="synonym">Lycopersicon chilense</name>
    <dbReference type="NCBI Taxonomy" id="4083"/>
    <lineage>
        <taxon>Eukaryota</taxon>
        <taxon>Viridiplantae</taxon>
        <taxon>Streptophyta</taxon>
        <taxon>Embryophyta</taxon>
        <taxon>Tracheophyta</taxon>
        <taxon>Spermatophyta</taxon>
        <taxon>Magnoliopsida</taxon>
        <taxon>eudicotyledons</taxon>
        <taxon>Gunneridae</taxon>
        <taxon>Pentapetalae</taxon>
        <taxon>asterids</taxon>
        <taxon>lamiids</taxon>
        <taxon>Solanales</taxon>
        <taxon>Solanaceae</taxon>
        <taxon>Solanoideae</taxon>
        <taxon>Solaneae</taxon>
        <taxon>Solanum</taxon>
        <taxon>Solanum subgen. Lycopersicon</taxon>
    </lineage>
</organism>
<dbReference type="AlphaFoldDB" id="A0A6N2BFB2"/>
<feature type="compositionally biased region" description="Polar residues" evidence="1">
    <location>
        <begin position="75"/>
        <end position="92"/>
    </location>
</feature>
<accession>A0A6N2BFB2</accession>
<evidence type="ECO:0000256" key="1">
    <source>
        <dbReference type="SAM" id="MobiDB-lite"/>
    </source>
</evidence>
<reference evidence="2" key="1">
    <citation type="submission" date="2019-05" db="EMBL/GenBank/DDBJ databases">
        <title>The de novo reference genome and transcriptome assemblies of the wild tomato species Solanum chilense.</title>
        <authorList>
            <person name="Stam R."/>
            <person name="Nosenko T."/>
            <person name="Hoerger A.C."/>
            <person name="Stephan W."/>
            <person name="Seidel M.A."/>
            <person name="Kuhn J.M.M."/>
            <person name="Haberer G."/>
            <person name="Tellier A."/>
        </authorList>
    </citation>
    <scope>NUCLEOTIDE SEQUENCE</scope>
    <source>
        <tissue evidence="2">Mature leaves</tissue>
    </source>
</reference>
<name>A0A6N2BFB2_SOLCI</name>
<comment type="caution">
    <text evidence="2">The sequence shown here is derived from an EMBL/GenBank/DDBJ whole genome shotgun (WGS) entry which is preliminary data.</text>
</comment>
<sequence>MNHTINTVASSEMIPTLSVVANPSASAATESPMEVIAHLEGQINTLNLLVAQYQVASPNQPPDARERGPMPPVYPTSSEFHQGDHFSTFQQT</sequence>
<proteinExistence type="predicted"/>
<protein>
    <submittedName>
        <fullName evidence="2">Uncharacterized protein</fullName>
    </submittedName>
</protein>
<gene>
    <name evidence="2" type="ORF">EJD97_011621</name>
</gene>
<evidence type="ECO:0000313" key="2">
    <source>
        <dbReference type="EMBL" id="TMW93465.1"/>
    </source>
</evidence>
<feature type="region of interest" description="Disordered" evidence="1">
    <location>
        <begin position="56"/>
        <end position="92"/>
    </location>
</feature>
<dbReference type="EMBL" id="RXGB01002976">
    <property type="protein sequence ID" value="TMW93465.1"/>
    <property type="molecule type" value="Genomic_DNA"/>
</dbReference>